<evidence type="ECO:0000313" key="2">
    <source>
        <dbReference type="Proteomes" id="UP000179467"/>
    </source>
</evidence>
<dbReference type="EMBL" id="MIPT01000001">
    <property type="protein sequence ID" value="OHT22189.1"/>
    <property type="molecule type" value="Genomic_DNA"/>
</dbReference>
<organism evidence="1 2">
    <name type="scientific">Edaphosphingomonas haloaromaticamans</name>
    <dbReference type="NCBI Taxonomy" id="653954"/>
    <lineage>
        <taxon>Bacteria</taxon>
        <taxon>Pseudomonadati</taxon>
        <taxon>Pseudomonadota</taxon>
        <taxon>Alphaproteobacteria</taxon>
        <taxon>Sphingomonadales</taxon>
        <taxon>Rhizorhabdaceae</taxon>
        <taxon>Edaphosphingomonas</taxon>
    </lineage>
</organism>
<dbReference type="AlphaFoldDB" id="A0A1S1HIQ9"/>
<sequence length="79" mass="8649">MDTIDTIERCRALNRRAAAKYFELGIEPIDAAIAAIYSAHDLAVAAVGDAHGAIEWMRNAADLMERQLLDRQAGEARHG</sequence>
<name>A0A1S1HIQ9_9SPHN</name>
<keyword evidence="2" id="KW-1185">Reference proteome</keyword>
<reference evidence="1 2" key="1">
    <citation type="submission" date="2016-09" db="EMBL/GenBank/DDBJ databases">
        <title>Metabolic pathway, cell adaptation mechanisms and a novel monoxygenase revealed through proteogenomic-transcription analysis of a Sphingomonas haloaromaticamans strain degrading the fungicide ortho-phenylphenol.</title>
        <authorList>
            <person name="Perruchon C."/>
            <person name="Papadopoulou E.S."/>
            <person name="Rousidou C."/>
            <person name="Vasileiadis S."/>
            <person name="Tanou G."/>
            <person name="Amoutzias G."/>
            <person name="Molassiotis A."/>
            <person name="Karpouzas D.G."/>
        </authorList>
    </citation>
    <scope>NUCLEOTIDE SEQUENCE [LARGE SCALE GENOMIC DNA]</scope>
    <source>
        <strain evidence="1 2">P3</strain>
    </source>
</reference>
<evidence type="ECO:0000313" key="1">
    <source>
        <dbReference type="EMBL" id="OHT22189.1"/>
    </source>
</evidence>
<comment type="caution">
    <text evidence="1">The sequence shown here is derived from an EMBL/GenBank/DDBJ whole genome shotgun (WGS) entry which is preliminary data.</text>
</comment>
<gene>
    <name evidence="1" type="ORF">BHE75_04213</name>
</gene>
<protein>
    <submittedName>
        <fullName evidence="1">Uncharacterized protein</fullName>
    </submittedName>
</protein>
<dbReference type="Proteomes" id="UP000179467">
    <property type="component" value="Unassembled WGS sequence"/>
</dbReference>
<accession>A0A1S1HIQ9</accession>
<proteinExistence type="predicted"/>